<reference evidence="6 7" key="1">
    <citation type="journal article" date="2013" name="Genome Announc.">
        <title>Whole Genome Sequencing of Thermus oshimai JL-2 and Thermus thermophilus JL-18, Incomplete Denitrifiers from the United States Great Basin.</title>
        <authorList>
            <person name="Murugapiran S.K."/>
            <person name="Huntemann M."/>
            <person name="Wei C.L."/>
            <person name="Han J."/>
            <person name="Detter J.C."/>
            <person name="Han C.S."/>
            <person name="Erkkila T.H."/>
            <person name="Teshima H."/>
            <person name="Chen A."/>
            <person name="Kyrpides N."/>
            <person name="Mavrommatis K."/>
            <person name="Markowitz V."/>
            <person name="Szeto E."/>
            <person name="Ivanova N."/>
            <person name="Pagani I."/>
            <person name="Lam J."/>
            <person name="McDonald A.I."/>
            <person name="Dodsworth J.A."/>
            <person name="Pati A."/>
            <person name="Goodwin L."/>
            <person name="Peters L."/>
            <person name="Pitluck S."/>
            <person name="Woyke T."/>
            <person name="Hedlund B.P."/>
        </authorList>
    </citation>
    <scope>NUCLEOTIDE SEQUENCE</scope>
    <source>
        <strain evidence="6 7">JL-2</strain>
    </source>
</reference>
<dbReference type="InterPro" id="IPR001279">
    <property type="entry name" value="Metallo-B-lactamas"/>
</dbReference>
<organism evidence="6 7">
    <name type="scientific">Thermus oshimai JL-2</name>
    <dbReference type="NCBI Taxonomy" id="751945"/>
    <lineage>
        <taxon>Bacteria</taxon>
        <taxon>Thermotogati</taxon>
        <taxon>Deinococcota</taxon>
        <taxon>Deinococci</taxon>
        <taxon>Thermales</taxon>
        <taxon>Thermaceae</taxon>
        <taxon>Thermus</taxon>
    </lineage>
</organism>
<comment type="cofactor">
    <cofactor evidence="1">
        <name>Zn(2+)</name>
        <dbReference type="ChEBI" id="CHEBI:29105"/>
    </cofactor>
</comment>
<dbReference type="RefSeq" id="WP_016328680.1">
    <property type="nucleotide sequence ID" value="NC_019386.1"/>
</dbReference>
<proteinExistence type="predicted"/>
<dbReference type="PANTHER" id="PTHR46233">
    <property type="entry name" value="HYDROXYACYLGLUTATHIONE HYDROLASE GLOC"/>
    <property type="match status" value="1"/>
</dbReference>
<dbReference type="Gene3D" id="3.60.15.10">
    <property type="entry name" value="Ribonuclease Z/Hydroxyacylglutathione hydrolase-like"/>
    <property type="match status" value="1"/>
</dbReference>
<evidence type="ECO:0000256" key="3">
    <source>
        <dbReference type="ARBA" id="ARBA00022801"/>
    </source>
</evidence>
<keyword evidence="7" id="KW-1185">Reference proteome</keyword>
<evidence type="ECO:0000313" key="6">
    <source>
        <dbReference type="EMBL" id="AFV75483.1"/>
    </source>
</evidence>
<dbReference type="Pfam" id="PF00753">
    <property type="entry name" value="Lactamase_B"/>
    <property type="match status" value="1"/>
</dbReference>
<dbReference type="InterPro" id="IPR036866">
    <property type="entry name" value="RibonucZ/Hydroxyglut_hydro"/>
</dbReference>
<accession>K7QVU1</accession>
<dbReference type="PANTHER" id="PTHR46233:SF3">
    <property type="entry name" value="HYDROXYACYLGLUTATHIONE HYDROLASE GLOC"/>
    <property type="match status" value="1"/>
</dbReference>
<dbReference type="eggNOG" id="COG0491">
    <property type="taxonomic scope" value="Bacteria"/>
</dbReference>
<dbReference type="CDD" id="cd16322">
    <property type="entry name" value="TTHA1623-like_MBL-fold"/>
    <property type="match status" value="1"/>
</dbReference>
<protein>
    <submittedName>
        <fullName evidence="6">Zn-dependent hydrolase, glyoxylase</fullName>
    </submittedName>
</protein>
<evidence type="ECO:0000259" key="5">
    <source>
        <dbReference type="SMART" id="SM00849"/>
    </source>
</evidence>
<dbReference type="OrthoDB" id="9802248at2"/>
<dbReference type="GO" id="GO:0046872">
    <property type="term" value="F:metal ion binding"/>
    <property type="evidence" value="ECO:0007669"/>
    <property type="project" value="UniProtKB-KW"/>
</dbReference>
<dbReference type="SMART" id="SM00849">
    <property type="entry name" value="Lactamase_B"/>
    <property type="match status" value="1"/>
</dbReference>
<gene>
    <name evidence="6" type="ORF">Theos_0409</name>
</gene>
<dbReference type="STRING" id="751945.Theos_0409"/>
<evidence type="ECO:0000256" key="1">
    <source>
        <dbReference type="ARBA" id="ARBA00001947"/>
    </source>
</evidence>
<dbReference type="SUPFAM" id="SSF56281">
    <property type="entry name" value="Metallo-hydrolase/oxidoreductase"/>
    <property type="match status" value="1"/>
</dbReference>
<dbReference type="GO" id="GO:0016787">
    <property type="term" value="F:hydrolase activity"/>
    <property type="evidence" value="ECO:0007669"/>
    <property type="project" value="UniProtKB-KW"/>
</dbReference>
<evidence type="ECO:0000313" key="7">
    <source>
        <dbReference type="Proteomes" id="UP000000211"/>
    </source>
</evidence>
<dbReference type="EMBL" id="CP003249">
    <property type="protein sequence ID" value="AFV75483.1"/>
    <property type="molecule type" value="Genomic_DNA"/>
</dbReference>
<dbReference type="AlphaFoldDB" id="K7QVU1"/>
<keyword evidence="3 6" id="KW-0378">Hydrolase</keyword>
<keyword evidence="4" id="KW-0862">Zinc</keyword>
<evidence type="ECO:0000256" key="2">
    <source>
        <dbReference type="ARBA" id="ARBA00022723"/>
    </source>
</evidence>
<dbReference type="Proteomes" id="UP000000211">
    <property type="component" value="Chromosome"/>
</dbReference>
<feature type="domain" description="Metallo-beta-lactamase" evidence="5">
    <location>
        <begin position="12"/>
        <end position="184"/>
    </location>
</feature>
<name>K7QVU1_THEOS</name>
<dbReference type="HOGENOM" id="CLU_030571_5_3_0"/>
<keyword evidence="2" id="KW-0479">Metal-binding</keyword>
<dbReference type="KEGG" id="tos:Theos_0409"/>
<evidence type="ECO:0000256" key="4">
    <source>
        <dbReference type="ARBA" id="ARBA00022833"/>
    </source>
</evidence>
<dbReference type="PATRIC" id="fig|751945.3.peg.399"/>
<dbReference type="InterPro" id="IPR051453">
    <property type="entry name" value="MBL_Glyoxalase_II"/>
</dbReference>
<sequence>MRAYRLTVGPLGENAYLVETPEGAALIDPGDEAQRILDLAQEVGLTPKAILLTHAHFDHLGAVAPLVEALDLPVYLHPLDLPLYERAEEAAALWGFSIPKPPLPVKPLEEGMRLFGFTVWHLPGHSPGHVAFLHPDPPLALSGDLLFRGSIGRYDLPGADPKALFRSLKRLLTLPPETRILPGHGPETTLGLEAQTNPFLMGLEWEA</sequence>